<dbReference type="KEGG" id="phb:HYN04_06630"/>
<keyword evidence="2" id="KW-1185">Reference proteome</keyword>
<dbReference type="PANTHER" id="PTHR11669">
    <property type="entry name" value="REPLICATION FACTOR C / DNA POLYMERASE III GAMMA-TAU SUBUNIT"/>
    <property type="match status" value="1"/>
</dbReference>
<sequence>MSEAPPHPRDVFDLVGQQAAEAAFEDARARGRLHHAWLVTGPPGLGKATLSFRIARRLLGAAPDPGHGLLGAAPQDPVSRLVSQDAHPDLMVVDRTDSDGKVRREILVEEVRRLNEFFSKSPASAPYRVAIVDAADDLNRNAANAILKTLEEPPPRGVLLLVCHAPGRLIRTIRSRCRTLKLAPLPEDVVAGFVARRTGADPEQALRLARMSGGAPGRAWALASEGALEMDDAARALLQGLPDLDRTLALSLTDRFRGGEGARSFALLAERLAARVHDLVLRRAEEGIGGLDAWAEAWSTLDRLPREVEALNLDRAEALFTALADLRAAART</sequence>
<protein>
    <submittedName>
        <fullName evidence="1">DNA polymerase III subunit delta</fullName>
    </submittedName>
</protein>
<dbReference type="PANTHER" id="PTHR11669:SF8">
    <property type="entry name" value="DNA POLYMERASE III SUBUNIT DELTA"/>
    <property type="match status" value="1"/>
</dbReference>
<organism evidence="1 2">
    <name type="scientific">Phenylobacterium parvum</name>
    <dbReference type="NCBI Taxonomy" id="2201350"/>
    <lineage>
        <taxon>Bacteria</taxon>
        <taxon>Pseudomonadati</taxon>
        <taxon>Pseudomonadota</taxon>
        <taxon>Alphaproteobacteria</taxon>
        <taxon>Caulobacterales</taxon>
        <taxon>Caulobacteraceae</taxon>
        <taxon>Phenylobacterium</taxon>
    </lineage>
</organism>
<dbReference type="GO" id="GO:0006261">
    <property type="term" value="P:DNA-templated DNA replication"/>
    <property type="evidence" value="ECO:0007669"/>
    <property type="project" value="TreeGrafter"/>
</dbReference>
<dbReference type="Pfam" id="PF13177">
    <property type="entry name" value="DNA_pol3_delta2"/>
    <property type="match status" value="1"/>
</dbReference>
<reference evidence="2" key="1">
    <citation type="submission" date="2018-05" db="EMBL/GenBank/DDBJ databases">
        <title>Genome sequencing of Phenylobacterium sp. HYN0004.</title>
        <authorList>
            <person name="Yi H."/>
            <person name="Baek C."/>
        </authorList>
    </citation>
    <scope>NUCLEOTIDE SEQUENCE [LARGE SCALE GENOMIC DNA]</scope>
    <source>
        <strain evidence="2">HYN0004</strain>
    </source>
</reference>
<dbReference type="GO" id="GO:0009360">
    <property type="term" value="C:DNA polymerase III complex"/>
    <property type="evidence" value="ECO:0007669"/>
    <property type="project" value="TreeGrafter"/>
</dbReference>
<evidence type="ECO:0000313" key="2">
    <source>
        <dbReference type="Proteomes" id="UP000247763"/>
    </source>
</evidence>
<dbReference type="NCBIfam" id="NF005677">
    <property type="entry name" value="PRK07471.1"/>
    <property type="match status" value="1"/>
</dbReference>
<dbReference type="Proteomes" id="UP000247763">
    <property type="component" value="Chromosome"/>
</dbReference>
<gene>
    <name evidence="1" type="ORF">HYN04_06630</name>
</gene>
<dbReference type="Gene3D" id="3.40.50.300">
    <property type="entry name" value="P-loop containing nucleotide triphosphate hydrolases"/>
    <property type="match status" value="1"/>
</dbReference>
<accession>A0A2Z3HP12</accession>
<name>A0A2Z3HP12_9CAUL</name>
<dbReference type="EMBL" id="CP029479">
    <property type="protein sequence ID" value="AWM77467.1"/>
    <property type="molecule type" value="Genomic_DNA"/>
</dbReference>
<dbReference type="SUPFAM" id="SSF52540">
    <property type="entry name" value="P-loop containing nucleoside triphosphate hydrolases"/>
    <property type="match status" value="1"/>
</dbReference>
<dbReference type="InterPro" id="IPR050238">
    <property type="entry name" value="DNA_Rep/Repair_Clamp_Loader"/>
</dbReference>
<dbReference type="AlphaFoldDB" id="A0A2Z3HP12"/>
<dbReference type="RefSeq" id="WP_110450034.1">
    <property type="nucleotide sequence ID" value="NZ_CP029479.1"/>
</dbReference>
<evidence type="ECO:0000313" key="1">
    <source>
        <dbReference type="EMBL" id="AWM77467.1"/>
    </source>
</evidence>
<dbReference type="InterPro" id="IPR027417">
    <property type="entry name" value="P-loop_NTPase"/>
</dbReference>
<dbReference type="OrthoDB" id="9810148at2"/>
<proteinExistence type="predicted"/>